<reference evidence="2" key="1">
    <citation type="journal article" date="2019" name="Int. J. Syst. Evol. Microbiol.">
        <title>The Global Catalogue of Microorganisms (GCM) 10K type strain sequencing project: providing services to taxonomists for standard genome sequencing and annotation.</title>
        <authorList>
            <consortium name="The Broad Institute Genomics Platform"/>
            <consortium name="The Broad Institute Genome Sequencing Center for Infectious Disease"/>
            <person name="Wu L."/>
            <person name="Ma J."/>
        </authorList>
    </citation>
    <scope>NUCLEOTIDE SEQUENCE [LARGE SCALE GENOMIC DNA]</scope>
    <source>
        <strain evidence="2">JCM 17225</strain>
    </source>
</reference>
<name>A0ABP7TF01_9BACT</name>
<dbReference type="Proteomes" id="UP001501469">
    <property type="component" value="Unassembled WGS sequence"/>
</dbReference>
<sequence>MLDAQPDPATLFDQRAAALLGLLGAETIYFAHFEAQGTVRFLGTGRSICSVLTSWTKPRRS</sequence>
<evidence type="ECO:0000313" key="1">
    <source>
        <dbReference type="EMBL" id="GAA4025374.1"/>
    </source>
</evidence>
<dbReference type="EMBL" id="BAABDK010000004">
    <property type="protein sequence ID" value="GAA4025374.1"/>
    <property type="molecule type" value="Genomic_DNA"/>
</dbReference>
<proteinExistence type="predicted"/>
<dbReference type="RefSeq" id="WP_345050264.1">
    <property type="nucleotide sequence ID" value="NZ_BAABDK010000004.1"/>
</dbReference>
<evidence type="ECO:0000313" key="2">
    <source>
        <dbReference type="Proteomes" id="UP001501469"/>
    </source>
</evidence>
<gene>
    <name evidence="1" type="ORF">GCM10022409_06680</name>
</gene>
<comment type="caution">
    <text evidence="1">The sequence shown here is derived from an EMBL/GenBank/DDBJ whole genome shotgun (WGS) entry which is preliminary data.</text>
</comment>
<protein>
    <submittedName>
        <fullName evidence="1">Uncharacterized protein</fullName>
    </submittedName>
</protein>
<organism evidence="1 2">
    <name type="scientific">Hymenobacter glaciei</name>
    <dbReference type="NCBI Taxonomy" id="877209"/>
    <lineage>
        <taxon>Bacteria</taxon>
        <taxon>Pseudomonadati</taxon>
        <taxon>Bacteroidota</taxon>
        <taxon>Cytophagia</taxon>
        <taxon>Cytophagales</taxon>
        <taxon>Hymenobacteraceae</taxon>
        <taxon>Hymenobacter</taxon>
    </lineage>
</organism>
<accession>A0ABP7TF01</accession>
<keyword evidence="2" id="KW-1185">Reference proteome</keyword>